<dbReference type="Proteomes" id="UP000772434">
    <property type="component" value="Unassembled WGS sequence"/>
</dbReference>
<evidence type="ECO:0000313" key="3">
    <source>
        <dbReference type="EMBL" id="KAF9061785.1"/>
    </source>
</evidence>
<accession>A0A9P5TZQ8</accession>
<evidence type="ECO:0000256" key="1">
    <source>
        <dbReference type="SAM" id="MobiDB-lite"/>
    </source>
</evidence>
<dbReference type="OrthoDB" id="2756615at2759"/>
<evidence type="ECO:0008006" key="5">
    <source>
        <dbReference type="Google" id="ProtNLM"/>
    </source>
</evidence>
<keyword evidence="4" id="KW-1185">Reference proteome</keyword>
<dbReference type="Gene3D" id="2.60.120.260">
    <property type="entry name" value="Galactose-binding domain-like"/>
    <property type="match status" value="1"/>
</dbReference>
<feature type="region of interest" description="Disordered" evidence="1">
    <location>
        <begin position="290"/>
        <end position="323"/>
    </location>
</feature>
<protein>
    <recommendedName>
        <fullName evidence="5">Transmembrane protein</fullName>
    </recommendedName>
</protein>
<name>A0A9P5TZQ8_9AGAR</name>
<reference evidence="3" key="1">
    <citation type="submission" date="2020-11" db="EMBL/GenBank/DDBJ databases">
        <authorList>
            <consortium name="DOE Joint Genome Institute"/>
            <person name="Ahrendt S."/>
            <person name="Riley R."/>
            <person name="Andreopoulos W."/>
            <person name="Labutti K."/>
            <person name="Pangilinan J."/>
            <person name="Ruiz-Duenas F.J."/>
            <person name="Barrasa J.M."/>
            <person name="Sanchez-Garcia M."/>
            <person name="Camarero S."/>
            <person name="Miyauchi S."/>
            <person name="Serrano A."/>
            <person name="Linde D."/>
            <person name="Babiker R."/>
            <person name="Drula E."/>
            <person name="Ayuso-Fernandez I."/>
            <person name="Pacheco R."/>
            <person name="Padilla G."/>
            <person name="Ferreira P."/>
            <person name="Barriuso J."/>
            <person name="Kellner H."/>
            <person name="Castanera R."/>
            <person name="Alfaro M."/>
            <person name="Ramirez L."/>
            <person name="Pisabarro A.G."/>
            <person name="Kuo A."/>
            <person name="Tritt A."/>
            <person name="Lipzen A."/>
            <person name="He G."/>
            <person name="Yan M."/>
            <person name="Ng V."/>
            <person name="Cullen D."/>
            <person name="Martin F."/>
            <person name="Rosso M.-N."/>
            <person name="Henrissat B."/>
            <person name="Hibbett D."/>
            <person name="Martinez A.T."/>
            <person name="Grigoriev I.V."/>
        </authorList>
    </citation>
    <scope>NUCLEOTIDE SEQUENCE</scope>
    <source>
        <strain evidence="3">AH 40177</strain>
    </source>
</reference>
<dbReference type="AlphaFoldDB" id="A0A9P5TZQ8"/>
<feature type="compositionally biased region" description="Low complexity" evidence="1">
    <location>
        <begin position="290"/>
        <end position="311"/>
    </location>
</feature>
<dbReference type="EMBL" id="JADNRY010000190">
    <property type="protein sequence ID" value="KAF9061785.1"/>
    <property type="molecule type" value="Genomic_DNA"/>
</dbReference>
<evidence type="ECO:0000313" key="4">
    <source>
        <dbReference type="Proteomes" id="UP000772434"/>
    </source>
</evidence>
<keyword evidence="2" id="KW-1133">Transmembrane helix</keyword>
<keyword evidence="2" id="KW-0812">Transmembrane</keyword>
<evidence type="ECO:0000256" key="2">
    <source>
        <dbReference type="SAM" id="Phobius"/>
    </source>
</evidence>
<feature type="transmembrane region" description="Helical" evidence="2">
    <location>
        <begin position="335"/>
        <end position="359"/>
    </location>
</feature>
<keyword evidence="2" id="KW-0472">Membrane</keyword>
<organism evidence="3 4">
    <name type="scientific">Rhodocollybia butyracea</name>
    <dbReference type="NCBI Taxonomy" id="206335"/>
    <lineage>
        <taxon>Eukaryota</taxon>
        <taxon>Fungi</taxon>
        <taxon>Dikarya</taxon>
        <taxon>Basidiomycota</taxon>
        <taxon>Agaricomycotina</taxon>
        <taxon>Agaricomycetes</taxon>
        <taxon>Agaricomycetidae</taxon>
        <taxon>Agaricales</taxon>
        <taxon>Marasmiineae</taxon>
        <taxon>Omphalotaceae</taxon>
        <taxon>Rhodocollybia</taxon>
    </lineage>
</organism>
<sequence length="455" mass="49237">MSPPDVWVLIDDTQLAWFGPWVYNTSTNIEIPQNISLRFQGTTASFIGNASSSTNSTGFFASIDSHQPHQVPYPNTSTPVYGKWYQTPMLSDDTHTINLSSITVDLDYVIVFPGPTTPLSGSTIVVDDSNEKEIFYVGHKWTQSTSPINFVGGMRGKPMGSSIHSTCTKGNGFKFQFAGSNISVYGFSEGANTGGISIDFTLDGNTTSYNLSAPVASTVTSQFSTPRRFFFDDNIDAGNHTLQMNVTDSFGNETFIFDYITYVASYSNLGSKPNFTDDLVFPLVASSSLNSTSASTPTSTPASTPTSTPIPTSTPTPTPTLTPVSTATKNVGATVGGVVGGIGVLAIVFVALWLVFLMWRKRRNDRIPRIYNYQPITPRQPKAMPAFMQSTPAQPELAVRHDFITQHIPSAGFDLEPWVIEPLIQADSPIPGMVQARTKGLRRGLSNTTGPPAYS</sequence>
<proteinExistence type="predicted"/>
<comment type="caution">
    <text evidence="3">The sequence shown here is derived from an EMBL/GenBank/DDBJ whole genome shotgun (WGS) entry which is preliminary data.</text>
</comment>
<gene>
    <name evidence="3" type="ORF">BDP27DRAFT_1337534</name>
</gene>